<dbReference type="Gene3D" id="3.40.50.410">
    <property type="entry name" value="von Willebrand factor, type A domain"/>
    <property type="match status" value="1"/>
</dbReference>
<dbReference type="SUPFAM" id="SSF53300">
    <property type="entry name" value="vWA-like"/>
    <property type="match status" value="1"/>
</dbReference>
<gene>
    <name evidence="2" type="ORF">METZ01_LOCUS299473</name>
</gene>
<sequence length="385" mass="41948">MTDVSRRPCCTQYIVTAKKAILSWLDELEDVRVGVASFKGLRHDIVNLKDNRASIYGSIRSMRAYGGSPTVDSFESMGRYFIGQSGAASPGSHPSSSCTTNGRYTGEMILAPGRDDWIANVGSSRRSGDPFYDTNASGTKSESPICHWCQKNFVIMLTDGLGYGGLRNSSLGAVGGRTWSSRHRRSYCPECYHELVTIAKALYEIDLRPDIKKYNGEQVTNNVTTYTIGFHTSQSLLRDTAAAGGGLYLEADNLASLKEAYREITRDMVTKVNGSSSGASFNTSSLKANSKVYLTRFNSENWTGDVTAAPFSPAAGAGTRTWSAAQQLDSRDRTRSPRTMITYNTPPKIDLSLCPGASRKASRTTAQALPPPSGGVPFRWNKMDK</sequence>
<feature type="non-terminal residue" evidence="2">
    <location>
        <position position="385"/>
    </location>
</feature>
<evidence type="ECO:0008006" key="3">
    <source>
        <dbReference type="Google" id="ProtNLM"/>
    </source>
</evidence>
<feature type="region of interest" description="Disordered" evidence="1">
    <location>
        <begin position="359"/>
        <end position="385"/>
    </location>
</feature>
<dbReference type="AlphaFoldDB" id="A0A382MCL9"/>
<evidence type="ECO:0000313" key="2">
    <source>
        <dbReference type="EMBL" id="SVC46619.1"/>
    </source>
</evidence>
<dbReference type="EMBL" id="UINC01092763">
    <property type="protein sequence ID" value="SVC46619.1"/>
    <property type="molecule type" value="Genomic_DNA"/>
</dbReference>
<organism evidence="2">
    <name type="scientific">marine metagenome</name>
    <dbReference type="NCBI Taxonomy" id="408172"/>
    <lineage>
        <taxon>unclassified sequences</taxon>
        <taxon>metagenomes</taxon>
        <taxon>ecological metagenomes</taxon>
    </lineage>
</organism>
<proteinExistence type="predicted"/>
<accession>A0A382MCL9</accession>
<evidence type="ECO:0000256" key="1">
    <source>
        <dbReference type="SAM" id="MobiDB-lite"/>
    </source>
</evidence>
<name>A0A382MCL9_9ZZZZ</name>
<feature type="region of interest" description="Disordered" evidence="1">
    <location>
        <begin position="316"/>
        <end position="345"/>
    </location>
</feature>
<dbReference type="InterPro" id="IPR036465">
    <property type="entry name" value="vWFA_dom_sf"/>
</dbReference>
<protein>
    <recommendedName>
        <fullName evidence="3">VWFA domain-containing protein</fullName>
    </recommendedName>
</protein>
<reference evidence="2" key="1">
    <citation type="submission" date="2018-05" db="EMBL/GenBank/DDBJ databases">
        <authorList>
            <person name="Lanie J.A."/>
            <person name="Ng W.-L."/>
            <person name="Kazmierczak K.M."/>
            <person name="Andrzejewski T.M."/>
            <person name="Davidsen T.M."/>
            <person name="Wayne K.J."/>
            <person name="Tettelin H."/>
            <person name="Glass J.I."/>
            <person name="Rusch D."/>
            <person name="Podicherti R."/>
            <person name="Tsui H.-C.T."/>
            <person name="Winkler M.E."/>
        </authorList>
    </citation>
    <scope>NUCLEOTIDE SEQUENCE</scope>
</reference>